<feature type="domain" description="ABC transmembrane type-1" evidence="8">
    <location>
        <begin position="95"/>
        <end position="303"/>
    </location>
</feature>
<feature type="transmembrane region" description="Helical" evidence="7">
    <location>
        <begin position="234"/>
        <end position="260"/>
    </location>
</feature>
<dbReference type="CDD" id="cd06261">
    <property type="entry name" value="TM_PBP2"/>
    <property type="match status" value="1"/>
</dbReference>
<dbReference type="GO" id="GO:0005886">
    <property type="term" value="C:plasma membrane"/>
    <property type="evidence" value="ECO:0007669"/>
    <property type="project" value="UniProtKB-SubCell"/>
</dbReference>
<dbReference type="RefSeq" id="WP_108693347.1">
    <property type="nucleotide sequence ID" value="NZ_QCYH01000014.1"/>
</dbReference>
<sequence length="313" mass="33280">MMAQITRRLLISIPVLLGVLLLGFGLLILVPGDPATVLAGPMATPEVIAKIRTDMGLDEPLAVQFGHYLLRMAHGDLGRSLISNKTVVSELLAAIGPTAELMFASLIWSVPVAIGLGTLAAVLRGSLLDRAIMAISVAGVSLPIFFIGLMMIHFVGVKWQLLPFLGRGGPLWTVEGLRHIILPAVSLGMILVGPVARMTRTSVLEVLKLDHVRTARAKGLSETSIILRHGLRNALIPVVTLIGLQAGYLLGGAVVTESIFSYPGIGRLAVGAILSSDFPLAQGTIMILALAFILINMTVDILYALLDPRMQTQ</sequence>
<dbReference type="InterPro" id="IPR000515">
    <property type="entry name" value="MetI-like"/>
</dbReference>
<dbReference type="PROSITE" id="PS50928">
    <property type="entry name" value="ABC_TM1"/>
    <property type="match status" value="1"/>
</dbReference>
<comment type="caution">
    <text evidence="9">The sequence shown here is derived from an EMBL/GenBank/DDBJ whole genome shotgun (WGS) entry which is preliminary data.</text>
</comment>
<protein>
    <submittedName>
        <fullName evidence="9">Peptide ABC transporter</fullName>
    </submittedName>
</protein>
<dbReference type="GO" id="GO:0055085">
    <property type="term" value="P:transmembrane transport"/>
    <property type="evidence" value="ECO:0007669"/>
    <property type="project" value="InterPro"/>
</dbReference>
<keyword evidence="2 7" id="KW-0813">Transport</keyword>
<keyword evidence="10" id="KW-1185">Reference proteome</keyword>
<evidence type="ECO:0000256" key="7">
    <source>
        <dbReference type="RuleBase" id="RU363032"/>
    </source>
</evidence>
<keyword evidence="4 7" id="KW-0812">Transmembrane</keyword>
<evidence type="ECO:0000256" key="1">
    <source>
        <dbReference type="ARBA" id="ARBA00004651"/>
    </source>
</evidence>
<dbReference type="PANTHER" id="PTHR43163">
    <property type="entry name" value="DIPEPTIDE TRANSPORT SYSTEM PERMEASE PROTEIN DPPB-RELATED"/>
    <property type="match status" value="1"/>
</dbReference>
<dbReference type="InterPro" id="IPR045621">
    <property type="entry name" value="BPD_transp_1_N"/>
</dbReference>
<gene>
    <name evidence="9" type="ORF">DC366_16640</name>
</gene>
<evidence type="ECO:0000259" key="8">
    <source>
        <dbReference type="PROSITE" id="PS50928"/>
    </source>
</evidence>
<dbReference type="EMBL" id="QCYH01000014">
    <property type="protein sequence ID" value="PVA08924.1"/>
    <property type="molecule type" value="Genomic_DNA"/>
</dbReference>
<feature type="transmembrane region" description="Helical" evidence="7">
    <location>
        <begin position="135"/>
        <end position="156"/>
    </location>
</feature>
<proteinExistence type="inferred from homology"/>
<feature type="transmembrane region" description="Helical" evidence="7">
    <location>
        <begin position="101"/>
        <end position="123"/>
    </location>
</feature>
<dbReference type="SUPFAM" id="SSF161098">
    <property type="entry name" value="MetI-like"/>
    <property type="match status" value="1"/>
</dbReference>
<keyword evidence="5 7" id="KW-1133">Transmembrane helix</keyword>
<feature type="transmembrane region" description="Helical" evidence="7">
    <location>
        <begin position="176"/>
        <end position="196"/>
    </location>
</feature>
<accession>A0A2T7G3E0</accession>
<name>A0A2T7G3E0_9RHOB</name>
<reference evidence="9 10" key="1">
    <citation type="submission" date="2018-04" db="EMBL/GenBank/DDBJ databases">
        <title>Pelagivirga bohaiensis gen. nov., sp. nov., a bacterium isolated from the Bohai Sea.</title>
        <authorList>
            <person name="Ji X."/>
        </authorList>
    </citation>
    <scope>NUCLEOTIDE SEQUENCE [LARGE SCALE GENOMIC DNA]</scope>
    <source>
        <strain evidence="9 10">BH-SD19</strain>
    </source>
</reference>
<comment type="subcellular location">
    <subcellularLocation>
        <location evidence="1 7">Cell membrane</location>
        <topology evidence="1 7">Multi-pass membrane protein</topology>
    </subcellularLocation>
</comment>
<dbReference type="OrthoDB" id="9807402at2"/>
<evidence type="ECO:0000256" key="4">
    <source>
        <dbReference type="ARBA" id="ARBA00022692"/>
    </source>
</evidence>
<evidence type="ECO:0000313" key="9">
    <source>
        <dbReference type="EMBL" id="PVA08924.1"/>
    </source>
</evidence>
<dbReference type="Pfam" id="PF00528">
    <property type="entry name" value="BPD_transp_1"/>
    <property type="match status" value="1"/>
</dbReference>
<evidence type="ECO:0000256" key="3">
    <source>
        <dbReference type="ARBA" id="ARBA00022475"/>
    </source>
</evidence>
<dbReference type="Proteomes" id="UP000244446">
    <property type="component" value="Unassembled WGS sequence"/>
</dbReference>
<feature type="transmembrane region" description="Helical" evidence="7">
    <location>
        <begin position="280"/>
        <end position="306"/>
    </location>
</feature>
<evidence type="ECO:0000256" key="6">
    <source>
        <dbReference type="ARBA" id="ARBA00023136"/>
    </source>
</evidence>
<comment type="similarity">
    <text evidence="7">Belongs to the binding-protein-dependent transport system permease family.</text>
</comment>
<evidence type="ECO:0000313" key="10">
    <source>
        <dbReference type="Proteomes" id="UP000244446"/>
    </source>
</evidence>
<evidence type="ECO:0000256" key="5">
    <source>
        <dbReference type="ARBA" id="ARBA00022989"/>
    </source>
</evidence>
<dbReference type="Pfam" id="PF19300">
    <property type="entry name" value="BPD_transp_1_N"/>
    <property type="match status" value="1"/>
</dbReference>
<keyword evidence="6 7" id="KW-0472">Membrane</keyword>
<dbReference type="AlphaFoldDB" id="A0A2T7G3E0"/>
<evidence type="ECO:0000256" key="2">
    <source>
        <dbReference type="ARBA" id="ARBA00022448"/>
    </source>
</evidence>
<dbReference type="InterPro" id="IPR035906">
    <property type="entry name" value="MetI-like_sf"/>
</dbReference>
<keyword evidence="3" id="KW-1003">Cell membrane</keyword>
<dbReference type="PANTHER" id="PTHR43163:SF6">
    <property type="entry name" value="DIPEPTIDE TRANSPORT SYSTEM PERMEASE PROTEIN DPPB-RELATED"/>
    <property type="match status" value="1"/>
</dbReference>
<organism evidence="9 10">
    <name type="scientific">Pelagivirga sediminicola</name>
    <dbReference type="NCBI Taxonomy" id="2170575"/>
    <lineage>
        <taxon>Bacteria</taxon>
        <taxon>Pseudomonadati</taxon>
        <taxon>Pseudomonadota</taxon>
        <taxon>Alphaproteobacteria</taxon>
        <taxon>Rhodobacterales</taxon>
        <taxon>Paracoccaceae</taxon>
        <taxon>Pelagivirga</taxon>
    </lineage>
</organism>
<dbReference type="Gene3D" id="1.10.3720.10">
    <property type="entry name" value="MetI-like"/>
    <property type="match status" value="1"/>
</dbReference>